<feature type="chain" id="PRO_5041973887" description="Feruloyl esterase" evidence="2">
    <location>
        <begin position="21"/>
        <end position="520"/>
    </location>
</feature>
<feature type="compositionally biased region" description="Low complexity" evidence="1">
    <location>
        <begin position="338"/>
        <end position="360"/>
    </location>
</feature>
<sequence>MLYRLVLYLTFQACLNTVVGLQVLNSNPEEEPQSLTGEICDGRPRSRCKVELDVPAACAGSPTSESNCPIVFFLHGAGGSISPYKFETNLHDGQNNYIGVYPQGESFGWLTGPKADVECEWDDLSCTQDPDEGDYIAAIISKLRAIGGHGNIYAIGVSNGAALAYRLASNAGDALPFKGIVAVVSQMLKSPLQSGGGSYNYNQPSKGRSNQGISVLQILGTQDFVPYDGGTSIVFEEVDDFKLYPALDSMKAWADHNNCSGDHTEIDIPASFEEGSPIQVSSVRKYDYSGGCPSGEILEHYRVETGHGAGDVTINGVPFMYNFPYDFIDRVEDTLNNSPPSTSSPVTSPTITTSSPVVAPSPTPNECENDPSWLGMFSQSFEPHDCEFVALDPEERCDWVDSEGINAYIGCPEACDANCKDLQCEDSPLSFKQWKKWRRCGWAAKKKNKRCAKKNVASHCPITCEKDEHCSVDSLKKFKVMFKGSQKEVKCTWVKRNPNVRCNIEGVCKTCRATCSICES</sequence>
<organism evidence="3 4">
    <name type="scientific">Chaetoceros tenuissimus</name>
    <dbReference type="NCBI Taxonomy" id="426638"/>
    <lineage>
        <taxon>Eukaryota</taxon>
        <taxon>Sar</taxon>
        <taxon>Stramenopiles</taxon>
        <taxon>Ochrophyta</taxon>
        <taxon>Bacillariophyta</taxon>
        <taxon>Coscinodiscophyceae</taxon>
        <taxon>Chaetocerotophycidae</taxon>
        <taxon>Chaetocerotales</taxon>
        <taxon>Chaetocerotaceae</taxon>
        <taxon>Chaetoceros</taxon>
    </lineage>
</organism>
<evidence type="ECO:0000256" key="2">
    <source>
        <dbReference type="SAM" id="SignalP"/>
    </source>
</evidence>
<evidence type="ECO:0000313" key="4">
    <source>
        <dbReference type="Proteomes" id="UP001054902"/>
    </source>
</evidence>
<protein>
    <recommendedName>
        <fullName evidence="5">Feruloyl esterase</fullName>
    </recommendedName>
</protein>
<dbReference type="Proteomes" id="UP001054902">
    <property type="component" value="Unassembled WGS sequence"/>
</dbReference>
<dbReference type="Gene3D" id="3.40.50.1820">
    <property type="entry name" value="alpha/beta hydrolase"/>
    <property type="match status" value="1"/>
</dbReference>
<dbReference type="EMBL" id="BLLK01000045">
    <property type="protein sequence ID" value="GFH51665.1"/>
    <property type="molecule type" value="Genomic_DNA"/>
</dbReference>
<dbReference type="InterPro" id="IPR029058">
    <property type="entry name" value="AB_hydrolase_fold"/>
</dbReference>
<evidence type="ECO:0008006" key="5">
    <source>
        <dbReference type="Google" id="ProtNLM"/>
    </source>
</evidence>
<feature type="region of interest" description="Disordered" evidence="1">
    <location>
        <begin position="334"/>
        <end position="365"/>
    </location>
</feature>
<proteinExistence type="predicted"/>
<name>A0AAD3H602_9STRA</name>
<keyword evidence="2" id="KW-0732">Signal</keyword>
<keyword evidence="4" id="KW-1185">Reference proteome</keyword>
<feature type="signal peptide" evidence="2">
    <location>
        <begin position="1"/>
        <end position="20"/>
    </location>
</feature>
<reference evidence="3 4" key="1">
    <citation type="journal article" date="2021" name="Sci. Rep.">
        <title>The genome of the diatom Chaetoceros tenuissimus carries an ancient integrated fragment of an extant virus.</title>
        <authorList>
            <person name="Hongo Y."/>
            <person name="Kimura K."/>
            <person name="Takaki Y."/>
            <person name="Yoshida Y."/>
            <person name="Baba S."/>
            <person name="Kobayashi G."/>
            <person name="Nagasaki K."/>
            <person name="Hano T."/>
            <person name="Tomaru Y."/>
        </authorList>
    </citation>
    <scope>NUCLEOTIDE SEQUENCE [LARGE SCALE GENOMIC DNA]</scope>
    <source>
        <strain evidence="3 4">NIES-3715</strain>
    </source>
</reference>
<evidence type="ECO:0000313" key="3">
    <source>
        <dbReference type="EMBL" id="GFH51665.1"/>
    </source>
</evidence>
<gene>
    <name evidence="3" type="ORF">CTEN210_08141</name>
</gene>
<dbReference type="SUPFAM" id="SSF53474">
    <property type="entry name" value="alpha/beta-Hydrolases"/>
    <property type="match status" value="1"/>
</dbReference>
<accession>A0AAD3H602</accession>
<evidence type="ECO:0000256" key="1">
    <source>
        <dbReference type="SAM" id="MobiDB-lite"/>
    </source>
</evidence>
<dbReference type="AlphaFoldDB" id="A0AAD3H602"/>
<comment type="caution">
    <text evidence="3">The sequence shown here is derived from an EMBL/GenBank/DDBJ whole genome shotgun (WGS) entry which is preliminary data.</text>
</comment>